<dbReference type="PANTHER" id="PTHR45626:SF17">
    <property type="entry name" value="HELICASE-LIKE TRANSCRIPTION FACTOR"/>
    <property type="match status" value="1"/>
</dbReference>
<dbReference type="PROSITE" id="PS51194">
    <property type="entry name" value="HELICASE_CTER"/>
    <property type="match status" value="1"/>
</dbReference>
<organism evidence="11 12">
    <name type="scientific">Emergomyces pasteurianus Ep9510</name>
    <dbReference type="NCBI Taxonomy" id="1447872"/>
    <lineage>
        <taxon>Eukaryota</taxon>
        <taxon>Fungi</taxon>
        <taxon>Dikarya</taxon>
        <taxon>Ascomycota</taxon>
        <taxon>Pezizomycotina</taxon>
        <taxon>Eurotiomycetes</taxon>
        <taxon>Eurotiomycetidae</taxon>
        <taxon>Onygenales</taxon>
        <taxon>Ajellomycetaceae</taxon>
        <taxon>Emergomyces</taxon>
    </lineage>
</organism>
<dbReference type="GO" id="GO:0005634">
    <property type="term" value="C:nucleus"/>
    <property type="evidence" value="ECO:0007669"/>
    <property type="project" value="TreeGrafter"/>
</dbReference>
<dbReference type="Pfam" id="PF00176">
    <property type="entry name" value="SNF2-rel_dom"/>
    <property type="match status" value="1"/>
</dbReference>
<dbReference type="AlphaFoldDB" id="A0A1J9QJC2"/>
<dbReference type="InterPro" id="IPR017907">
    <property type="entry name" value="Znf_RING_CS"/>
</dbReference>
<keyword evidence="3" id="KW-0863">Zinc-finger</keyword>
<reference evidence="11 12" key="1">
    <citation type="submission" date="2015-07" db="EMBL/GenBank/DDBJ databases">
        <title>Emmonsia species relationships and genome sequence.</title>
        <authorList>
            <consortium name="The Broad Institute Genomics Platform"/>
            <person name="Cuomo C.A."/>
            <person name="Munoz J.F."/>
            <person name="Imamovic A."/>
            <person name="Priest M.E."/>
            <person name="Young S."/>
            <person name="Clay O.K."/>
            <person name="McEwen J.G."/>
        </authorList>
    </citation>
    <scope>NUCLEOTIDE SEQUENCE [LARGE SCALE GENOMIC DNA]</scope>
    <source>
        <strain evidence="11 12">UAMH 9510</strain>
    </source>
</reference>
<dbReference type="CDD" id="cd16449">
    <property type="entry name" value="RING-HC"/>
    <property type="match status" value="1"/>
</dbReference>
<sequence>MDNQSTSTQPPESKIVRPDDIPNPTDNSFGMKEADALIGNSSSIFAPESFHVQLSDDRGAFHSQSLFCSPDPDENIWRPSNATEPAMNLALLGNQATHEQEEQNYFGSSVPSVNEQIESIPKRKRTLLSPFRMHDAALQGPSTISKPGAKGKSSQSQKGHGRNSKRKSKSAPKNWQKNRPMLANLGTSNGIEHAKSNVGKLAIPFSSTKNKDKATKEIVDTVPAENFKEAQSDRQLILGASRVLRMRPKADGYGGWLHPKITTSLYHFQRNREKSEKPPFGGFQCDEMGFGKTLQLIGQMDKLLEKDEFARHCKQKALQPILEYHARSRPSTTDDVEFLKGCSVIITTYAEVRSSIPKFEPPAGVVLESEIEKLQMRFVEENRGPLHRMKFRRIILDEAHEIKNNASHTSVAVRMLSGHFRWVVSGTPLHNGVHELYPYLDFLRIPMAGTYKEFLNELRKNNSIGGQCINDLLLSSMLKRGHDETLFGYPILKLPDVEDRDIVVNFSATERVLYQKIIAMFLEEHDVFSKPTGEPKKEYQNRLTMILRLRMFTSHPLLAQMVLKDFLTVGEVQSIRLSIGKRSEPRDAQMCSLLEDLIRYQTLRGNEQETSSWTSEARSPKFQISRSQKLINDFVDALKSPSEGRDKEKCIKCHCLPTSVYLTSCLHIYCQGCARETMIQTGSVCDCGAPVGQTVSWHSLQSLIASATPHLEEGNAIALANLHKRSRRKAHKNGSNSEAGGQNETFMNWVEYAGHLMPGSKLTAISSHLEEWFKNCTQSKVVIFTQFLDMASILGSMCKNRGWGCLLYTSKMRIRLRETNVVAFSTDPAIRVLVCSLRTAATGLDLSAANKCILVDLWWNEAIEQQAFFRLFRINQTRNVEFVRILIKNSIDDRLQLIQNDKTERIDKVMGSEVLSSWDSLAKFYTVLGVEEDDSTETGYTFISDEEAERRHDTRFDSEASGQAQS</sequence>
<evidence type="ECO:0000256" key="3">
    <source>
        <dbReference type="ARBA" id="ARBA00022771"/>
    </source>
</evidence>
<comment type="caution">
    <text evidence="11">The sequence shown here is derived from an EMBL/GenBank/DDBJ whole genome shotgun (WGS) entry which is preliminary data.</text>
</comment>
<dbReference type="Gene3D" id="3.40.50.300">
    <property type="entry name" value="P-loop containing nucleotide triphosphate hydrolases"/>
    <property type="match status" value="1"/>
</dbReference>
<gene>
    <name evidence="11" type="ORF">AJ78_03538</name>
</gene>
<dbReference type="PANTHER" id="PTHR45626">
    <property type="entry name" value="TRANSCRIPTION TERMINATION FACTOR 2-RELATED"/>
    <property type="match status" value="1"/>
</dbReference>
<keyword evidence="7" id="KW-0067">ATP-binding</keyword>
<dbReference type="OrthoDB" id="4186710at2759"/>
<dbReference type="Pfam" id="PF00271">
    <property type="entry name" value="Helicase_C"/>
    <property type="match status" value="1"/>
</dbReference>
<dbReference type="Gene3D" id="3.40.50.10810">
    <property type="entry name" value="Tandem AAA-ATPase domain"/>
    <property type="match status" value="1"/>
</dbReference>
<dbReference type="InterPro" id="IPR049730">
    <property type="entry name" value="SNF2/RAD54-like_C"/>
</dbReference>
<feature type="domain" description="Helicase C-terminal" evidence="10">
    <location>
        <begin position="768"/>
        <end position="922"/>
    </location>
</feature>
<dbReference type="InterPro" id="IPR014001">
    <property type="entry name" value="Helicase_ATP-bd"/>
</dbReference>
<evidence type="ECO:0008006" key="13">
    <source>
        <dbReference type="Google" id="ProtNLM"/>
    </source>
</evidence>
<evidence type="ECO:0000256" key="8">
    <source>
        <dbReference type="SAM" id="MobiDB-lite"/>
    </source>
</evidence>
<evidence type="ECO:0000256" key="4">
    <source>
        <dbReference type="ARBA" id="ARBA00022801"/>
    </source>
</evidence>
<evidence type="ECO:0000259" key="10">
    <source>
        <dbReference type="PROSITE" id="PS51194"/>
    </source>
</evidence>
<proteinExistence type="predicted"/>
<dbReference type="SMART" id="SM00490">
    <property type="entry name" value="HELICc"/>
    <property type="match status" value="1"/>
</dbReference>
<dbReference type="GO" id="GO:0004386">
    <property type="term" value="F:helicase activity"/>
    <property type="evidence" value="ECO:0007669"/>
    <property type="project" value="UniProtKB-KW"/>
</dbReference>
<feature type="compositionally biased region" description="Polar residues" evidence="8">
    <location>
        <begin position="1"/>
        <end position="11"/>
    </location>
</feature>
<accession>A0A1J9QJC2</accession>
<dbReference type="CDD" id="cd18793">
    <property type="entry name" value="SF2_C_SNF"/>
    <property type="match status" value="1"/>
</dbReference>
<dbReference type="SUPFAM" id="SSF52540">
    <property type="entry name" value="P-loop containing nucleoside triphosphate hydrolases"/>
    <property type="match status" value="2"/>
</dbReference>
<dbReference type="InterPro" id="IPR027417">
    <property type="entry name" value="P-loop_NTPase"/>
</dbReference>
<protein>
    <recommendedName>
        <fullName evidence="13">Helicase ATP-binding domain-containing protein</fullName>
    </recommendedName>
</protein>
<evidence type="ECO:0000256" key="5">
    <source>
        <dbReference type="ARBA" id="ARBA00022806"/>
    </source>
</evidence>
<evidence type="ECO:0000259" key="9">
    <source>
        <dbReference type="PROSITE" id="PS51192"/>
    </source>
</evidence>
<feature type="region of interest" description="Disordered" evidence="8">
    <location>
        <begin position="138"/>
        <end position="184"/>
    </location>
</feature>
<evidence type="ECO:0000256" key="1">
    <source>
        <dbReference type="ARBA" id="ARBA00022723"/>
    </source>
</evidence>
<dbReference type="EMBL" id="LGRN01000115">
    <property type="protein sequence ID" value="OJD16287.1"/>
    <property type="molecule type" value="Genomic_DNA"/>
</dbReference>
<dbReference type="GO" id="GO:0008094">
    <property type="term" value="F:ATP-dependent activity, acting on DNA"/>
    <property type="evidence" value="ECO:0007669"/>
    <property type="project" value="TreeGrafter"/>
</dbReference>
<name>A0A1J9QJC2_9EURO</name>
<feature type="compositionally biased region" description="Basic residues" evidence="8">
    <location>
        <begin position="159"/>
        <end position="170"/>
    </location>
</feature>
<dbReference type="InterPro" id="IPR038718">
    <property type="entry name" value="SNF2-like_sf"/>
</dbReference>
<dbReference type="GO" id="GO:0008270">
    <property type="term" value="F:zinc ion binding"/>
    <property type="evidence" value="ECO:0007669"/>
    <property type="project" value="UniProtKB-KW"/>
</dbReference>
<dbReference type="InterPro" id="IPR001650">
    <property type="entry name" value="Helicase_C-like"/>
</dbReference>
<evidence type="ECO:0000256" key="2">
    <source>
        <dbReference type="ARBA" id="ARBA00022741"/>
    </source>
</evidence>
<feature type="compositionally biased region" description="Basic and acidic residues" evidence="8">
    <location>
        <begin position="948"/>
        <end position="958"/>
    </location>
</feature>
<keyword evidence="2" id="KW-0547">Nucleotide-binding</keyword>
<dbReference type="GO" id="GO:0005524">
    <property type="term" value="F:ATP binding"/>
    <property type="evidence" value="ECO:0007669"/>
    <property type="project" value="UniProtKB-KW"/>
</dbReference>
<evidence type="ECO:0000313" key="12">
    <source>
        <dbReference type="Proteomes" id="UP000182235"/>
    </source>
</evidence>
<keyword evidence="5" id="KW-0347">Helicase</keyword>
<dbReference type="STRING" id="1447872.A0A1J9QJC2"/>
<feature type="region of interest" description="Disordered" evidence="8">
    <location>
        <begin position="1"/>
        <end position="30"/>
    </location>
</feature>
<evidence type="ECO:0000313" key="11">
    <source>
        <dbReference type="EMBL" id="OJD16287.1"/>
    </source>
</evidence>
<keyword evidence="4" id="KW-0378">Hydrolase</keyword>
<keyword evidence="6" id="KW-0862">Zinc</keyword>
<dbReference type="PROSITE" id="PS51192">
    <property type="entry name" value="HELICASE_ATP_BIND_1"/>
    <property type="match status" value="1"/>
</dbReference>
<dbReference type="PROSITE" id="PS00518">
    <property type="entry name" value="ZF_RING_1"/>
    <property type="match status" value="1"/>
</dbReference>
<dbReference type="CDD" id="cd18008">
    <property type="entry name" value="DEXDc_SHPRH-like"/>
    <property type="match status" value="1"/>
</dbReference>
<evidence type="ECO:0000256" key="6">
    <source>
        <dbReference type="ARBA" id="ARBA00022833"/>
    </source>
</evidence>
<dbReference type="GO" id="GO:0006281">
    <property type="term" value="P:DNA repair"/>
    <property type="evidence" value="ECO:0007669"/>
    <property type="project" value="TreeGrafter"/>
</dbReference>
<dbReference type="InterPro" id="IPR000330">
    <property type="entry name" value="SNF2_N"/>
</dbReference>
<keyword evidence="12" id="KW-1185">Reference proteome</keyword>
<dbReference type="InterPro" id="IPR050628">
    <property type="entry name" value="SNF2_RAD54_helicase_TF"/>
</dbReference>
<dbReference type="GO" id="GO:0016787">
    <property type="term" value="F:hydrolase activity"/>
    <property type="evidence" value="ECO:0007669"/>
    <property type="project" value="UniProtKB-KW"/>
</dbReference>
<evidence type="ECO:0000256" key="7">
    <source>
        <dbReference type="ARBA" id="ARBA00022840"/>
    </source>
</evidence>
<feature type="region of interest" description="Disordered" evidence="8">
    <location>
        <begin position="939"/>
        <end position="966"/>
    </location>
</feature>
<keyword evidence="1" id="KW-0479">Metal-binding</keyword>
<dbReference type="VEuPathDB" id="FungiDB:AJ78_03538"/>
<feature type="domain" description="Helicase ATP-binding" evidence="9">
    <location>
        <begin position="273"/>
        <end position="446"/>
    </location>
</feature>
<dbReference type="Proteomes" id="UP000182235">
    <property type="component" value="Unassembled WGS sequence"/>
</dbReference>